<comment type="caution">
    <text evidence="9">Lacks conserved residue(s) required for the propagation of feature annotation.</text>
</comment>
<feature type="site" description="Interacts with tRNA; defines subfamily-specific binding signature" evidence="9">
    <location>
        <position position="282"/>
    </location>
</feature>
<organism evidence="14 15">
    <name type="scientific">Gammaproteobacteria bacterium LSUCC0057</name>
    <dbReference type="NCBI Taxonomy" id="2559237"/>
    <lineage>
        <taxon>Bacteria</taxon>
        <taxon>Pseudomonadati</taxon>
        <taxon>Pseudomonadota</taxon>
        <taxon>Gammaproteobacteria</taxon>
        <taxon>Cellvibrionales</taxon>
        <taxon>Porticoccaceae</taxon>
        <taxon>SAR92 clade</taxon>
    </lineage>
</organism>
<dbReference type="NCBIfam" id="NF008774">
    <property type="entry name" value="PRK11815.1"/>
    <property type="match status" value="1"/>
</dbReference>
<dbReference type="PIRSF" id="PIRSF006621">
    <property type="entry name" value="Dus"/>
    <property type="match status" value="1"/>
</dbReference>
<dbReference type="NCBIfam" id="TIGR00742">
    <property type="entry name" value="yjbN"/>
    <property type="match status" value="1"/>
</dbReference>
<dbReference type="SUPFAM" id="SSF51395">
    <property type="entry name" value="FMN-linked oxidoreductases"/>
    <property type="match status" value="1"/>
</dbReference>
<feature type="binding site" evidence="9 12">
    <location>
        <begin position="194"/>
        <end position="196"/>
    </location>
    <ligand>
        <name>FMN</name>
        <dbReference type="ChEBI" id="CHEBI:58210"/>
    </ligand>
</feature>
<comment type="catalytic activity">
    <reaction evidence="9">
        <text>5,6-dihydrouridine(20) in tRNA + NADP(+) = uridine(20) in tRNA + NADPH + H(+)</text>
        <dbReference type="Rhea" id="RHEA:53336"/>
        <dbReference type="Rhea" id="RHEA-COMP:13533"/>
        <dbReference type="Rhea" id="RHEA-COMP:13534"/>
        <dbReference type="ChEBI" id="CHEBI:15378"/>
        <dbReference type="ChEBI" id="CHEBI:57783"/>
        <dbReference type="ChEBI" id="CHEBI:58349"/>
        <dbReference type="ChEBI" id="CHEBI:65315"/>
        <dbReference type="ChEBI" id="CHEBI:74443"/>
        <dbReference type="EC" id="1.3.1.91"/>
    </reaction>
</comment>
<keyword evidence="4 9" id="KW-0288">FMN</keyword>
<evidence type="ECO:0000313" key="15">
    <source>
        <dbReference type="Proteomes" id="UP000298133"/>
    </source>
</evidence>
<proteinExistence type="inferred from homology"/>
<gene>
    <name evidence="9 14" type="primary">dusA</name>
    <name evidence="14" type="ORF">E3W66_04470</name>
</gene>
<comment type="similarity">
    <text evidence="9">Belongs to the Dus family. DusA subfamily.</text>
</comment>
<dbReference type="EMBL" id="SPIA01000001">
    <property type="protein sequence ID" value="TFH69374.1"/>
    <property type="molecule type" value="Genomic_DNA"/>
</dbReference>
<dbReference type="InterPro" id="IPR018517">
    <property type="entry name" value="tRNA_hU_synthase_CS"/>
</dbReference>
<feature type="binding site" evidence="9 12">
    <location>
        <position position="122"/>
    </location>
    <ligand>
        <name>FMN</name>
        <dbReference type="ChEBI" id="CHEBI:58210"/>
    </ligand>
</feature>
<feature type="binding site" evidence="9 12">
    <location>
        <position position="154"/>
    </location>
    <ligand>
        <name>FMN</name>
        <dbReference type="ChEBI" id="CHEBI:58210"/>
    </ligand>
</feature>
<evidence type="ECO:0000256" key="8">
    <source>
        <dbReference type="ARBA" id="ARBA00023002"/>
    </source>
</evidence>
<evidence type="ECO:0000256" key="2">
    <source>
        <dbReference type="ARBA" id="ARBA00022555"/>
    </source>
</evidence>
<keyword evidence="12" id="KW-0547">Nucleotide-binding</keyword>
<evidence type="ECO:0000256" key="9">
    <source>
        <dbReference type="HAMAP-Rule" id="MF_02041"/>
    </source>
</evidence>
<evidence type="ECO:0000256" key="12">
    <source>
        <dbReference type="PIRSR" id="PIRSR006621-2"/>
    </source>
</evidence>
<comment type="similarity">
    <text evidence="10">Belongs to the dus family.</text>
</comment>
<accession>A0A4Y8UNV9</accession>
<evidence type="ECO:0000256" key="5">
    <source>
        <dbReference type="ARBA" id="ARBA00022694"/>
    </source>
</evidence>
<dbReference type="InterPro" id="IPR001269">
    <property type="entry name" value="DUS_fam"/>
</dbReference>
<dbReference type="GO" id="GO:0102266">
    <property type="term" value="F:tRNA-dihydrouridine20a synthase activity"/>
    <property type="evidence" value="ECO:0007669"/>
    <property type="project" value="RHEA"/>
</dbReference>
<sequence>MLDWTDRHCRFFHRQLSANALLYTEMVTTGALLHGDRDSHLRQHPDSGPVALQLGGSDPAALARCAAMAGDYGYSEVNLNVGCPSDRVQNGSFGACLMKQPQLVAECVAAMVAATPLEVTVKHRIGVDDCDSYPQLQQFVATVASAGCQHFIVHARKAWLQGLSPKQNREVPPLDYSVVEQLKTDFPTLSFTLNGGIENLTAASEALQTLDGAMIGREAYANPYLLAAADRDIFGSATAVPSRGQVVAAMADYISAELAAGTRLHHITRHMLGLYRELPGARQFRRHLSENCYRDDATIEVLWRALEFVPGEM</sequence>
<evidence type="ECO:0000256" key="11">
    <source>
        <dbReference type="PIRSR" id="PIRSR006621-1"/>
    </source>
</evidence>
<feature type="domain" description="DUS-like FMN-binding" evidence="13">
    <location>
        <begin position="1"/>
        <end position="301"/>
    </location>
</feature>
<dbReference type="CDD" id="cd02801">
    <property type="entry name" value="DUS_like_FMN"/>
    <property type="match status" value="1"/>
</dbReference>
<comment type="catalytic activity">
    <reaction evidence="9">
        <text>5,6-dihydrouridine(20) in tRNA + NAD(+) = uridine(20) in tRNA + NADH + H(+)</text>
        <dbReference type="Rhea" id="RHEA:53340"/>
        <dbReference type="Rhea" id="RHEA-COMP:13533"/>
        <dbReference type="Rhea" id="RHEA-COMP:13534"/>
        <dbReference type="ChEBI" id="CHEBI:15378"/>
        <dbReference type="ChEBI" id="CHEBI:57540"/>
        <dbReference type="ChEBI" id="CHEBI:57945"/>
        <dbReference type="ChEBI" id="CHEBI:65315"/>
        <dbReference type="ChEBI" id="CHEBI:74443"/>
        <dbReference type="EC" id="1.3.1.91"/>
    </reaction>
</comment>
<dbReference type="Gene3D" id="3.20.20.70">
    <property type="entry name" value="Aldolase class I"/>
    <property type="match status" value="1"/>
</dbReference>
<comment type="caution">
    <text evidence="14">The sequence shown here is derived from an EMBL/GenBank/DDBJ whole genome shotgun (WGS) entry which is preliminary data.</text>
</comment>
<evidence type="ECO:0000256" key="3">
    <source>
        <dbReference type="ARBA" id="ARBA00022630"/>
    </source>
</evidence>
<dbReference type="Proteomes" id="UP000298133">
    <property type="component" value="Unassembled WGS sequence"/>
</dbReference>
<dbReference type="Pfam" id="PF01207">
    <property type="entry name" value="Dus"/>
    <property type="match status" value="1"/>
</dbReference>
<evidence type="ECO:0000259" key="13">
    <source>
        <dbReference type="Pfam" id="PF01207"/>
    </source>
</evidence>
<evidence type="ECO:0000313" key="14">
    <source>
        <dbReference type="EMBL" id="TFH69374.1"/>
    </source>
</evidence>
<keyword evidence="5 9" id="KW-0819">tRNA processing</keyword>
<dbReference type="PROSITE" id="PS01136">
    <property type="entry name" value="UPF0034"/>
    <property type="match status" value="1"/>
</dbReference>
<keyword evidence="7 9" id="KW-0694">RNA-binding</keyword>
<keyword evidence="6 9" id="KW-0521">NADP</keyword>
<dbReference type="AlphaFoldDB" id="A0A4Y8UNV9"/>
<comment type="cofactor">
    <cofactor evidence="1 9 10 12">
        <name>FMN</name>
        <dbReference type="ChEBI" id="CHEBI:58210"/>
    </cofactor>
</comment>
<dbReference type="GO" id="GO:0102264">
    <property type="term" value="F:tRNA-dihydrouridine20 synthase activity"/>
    <property type="evidence" value="ECO:0007669"/>
    <property type="project" value="UniProtKB-EC"/>
</dbReference>
<dbReference type="EC" id="1.3.1.91" evidence="9"/>
<evidence type="ECO:0000256" key="1">
    <source>
        <dbReference type="ARBA" id="ARBA00001917"/>
    </source>
</evidence>
<feature type="binding site" evidence="9 12">
    <location>
        <begin position="216"/>
        <end position="217"/>
    </location>
    <ligand>
        <name>FMN</name>
        <dbReference type="ChEBI" id="CHEBI:58210"/>
    </ligand>
</feature>
<dbReference type="PANTHER" id="PTHR42907">
    <property type="entry name" value="FMN-LINKED OXIDOREDUCTASES SUPERFAMILY PROTEIN"/>
    <property type="match status" value="1"/>
</dbReference>
<feature type="active site" description="Proton donor" evidence="9 11">
    <location>
        <position position="83"/>
    </location>
</feature>
<feature type="binding site" evidence="9 12">
    <location>
        <position position="53"/>
    </location>
    <ligand>
        <name>FMN</name>
        <dbReference type="ChEBI" id="CHEBI:58210"/>
    </ligand>
</feature>
<comment type="function">
    <text evidence="9">Catalyzes the synthesis of 5,6-dihydrouridine (D), a modified base found in the D-loop of most tRNAs, via the reduction of the C5-C6 double bond in target uridines. Specifically modifies U20 and U20a in tRNAs.</text>
</comment>
<comment type="catalytic activity">
    <reaction evidence="9">
        <text>5,6-dihydrouridine(20a) in tRNA + NAD(+) = uridine(20a) in tRNA + NADH + H(+)</text>
        <dbReference type="Rhea" id="RHEA:53348"/>
        <dbReference type="Rhea" id="RHEA-COMP:13535"/>
        <dbReference type="Rhea" id="RHEA-COMP:13536"/>
        <dbReference type="ChEBI" id="CHEBI:15378"/>
        <dbReference type="ChEBI" id="CHEBI:57540"/>
        <dbReference type="ChEBI" id="CHEBI:57945"/>
        <dbReference type="ChEBI" id="CHEBI:65315"/>
        <dbReference type="ChEBI" id="CHEBI:74443"/>
    </reaction>
</comment>
<evidence type="ECO:0000256" key="4">
    <source>
        <dbReference type="ARBA" id="ARBA00022643"/>
    </source>
</evidence>
<keyword evidence="3 9" id="KW-0285">Flavoprotein</keyword>
<protein>
    <recommendedName>
        <fullName evidence="9">tRNA-dihydrouridine(20/20a) synthase</fullName>
        <ecNumber evidence="9">1.3.1.91</ecNumber>
    </recommendedName>
    <alternativeName>
        <fullName evidence="9">U20-specific dihydrouridine synthase</fullName>
        <shortName evidence="9">U20-specific Dus</shortName>
    </alternativeName>
    <alternativeName>
        <fullName evidence="9">tRNA-dihydrouridine synthase A</fullName>
    </alternativeName>
</protein>
<dbReference type="Gene3D" id="1.20.120.1460">
    <property type="match status" value="1"/>
</dbReference>
<evidence type="ECO:0000256" key="7">
    <source>
        <dbReference type="ARBA" id="ARBA00022884"/>
    </source>
</evidence>
<feature type="site" description="Interacts with tRNA; defines subfamily-specific binding signature" evidence="9">
    <location>
        <position position="285"/>
    </location>
</feature>
<dbReference type="OrthoDB" id="9783413at2"/>
<keyword evidence="15" id="KW-1185">Reference proteome</keyword>
<feature type="site" description="Interacts with tRNA; defines subfamily-specific binding signature" evidence="9">
    <location>
        <position position="166"/>
    </location>
</feature>
<evidence type="ECO:0000256" key="6">
    <source>
        <dbReference type="ARBA" id="ARBA00022857"/>
    </source>
</evidence>
<comment type="catalytic activity">
    <reaction evidence="9">
        <text>5,6-dihydrouridine(20a) in tRNA + NADP(+) = uridine(20a) in tRNA + NADPH + H(+)</text>
        <dbReference type="Rhea" id="RHEA:53344"/>
        <dbReference type="Rhea" id="RHEA-COMP:13535"/>
        <dbReference type="Rhea" id="RHEA-COMP:13536"/>
        <dbReference type="ChEBI" id="CHEBI:15378"/>
        <dbReference type="ChEBI" id="CHEBI:57783"/>
        <dbReference type="ChEBI" id="CHEBI:58349"/>
        <dbReference type="ChEBI" id="CHEBI:65315"/>
        <dbReference type="ChEBI" id="CHEBI:74443"/>
    </reaction>
</comment>
<keyword evidence="8 9" id="KW-0560">Oxidoreductase</keyword>
<evidence type="ECO:0000256" key="10">
    <source>
        <dbReference type="PIRNR" id="PIRNR006621"/>
    </source>
</evidence>
<dbReference type="GO" id="GO:0000049">
    <property type="term" value="F:tRNA binding"/>
    <property type="evidence" value="ECO:0007669"/>
    <property type="project" value="UniProtKB-UniRule"/>
</dbReference>
<dbReference type="GO" id="GO:0050660">
    <property type="term" value="F:flavin adenine dinucleotide binding"/>
    <property type="evidence" value="ECO:0007669"/>
    <property type="project" value="InterPro"/>
</dbReference>
<dbReference type="InterPro" id="IPR004653">
    <property type="entry name" value="DusA"/>
</dbReference>
<name>A0A4Y8UNV9_9GAMM</name>
<keyword evidence="2 9" id="KW-0820">tRNA-binding</keyword>
<feature type="site" description="Interacts with tRNA" evidence="9">
    <location>
        <position position="169"/>
    </location>
</feature>
<feature type="site" description="Interacts with tRNA" evidence="9">
    <location>
        <position position="80"/>
    </location>
</feature>
<reference evidence="14 15" key="1">
    <citation type="submission" date="2019-03" db="EMBL/GenBank/DDBJ databases">
        <title>Draft genome of Gammaproteobacteria bacterium LSUCC0057, a member of the SAR92 clade.</title>
        <authorList>
            <person name="Lanclos V.C."/>
            <person name="Doiron C."/>
            <person name="Henson M.W."/>
            <person name="Thrash J.C."/>
        </authorList>
    </citation>
    <scope>NUCLEOTIDE SEQUENCE [LARGE SCALE GENOMIC DNA]</scope>
    <source>
        <strain evidence="14 15">LSUCC0057</strain>
    </source>
</reference>
<dbReference type="PANTHER" id="PTHR42907:SF1">
    <property type="entry name" value="FMN-LINKED OXIDOREDUCTASES SUPERFAMILY PROTEIN"/>
    <property type="match status" value="1"/>
</dbReference>
<dbReference type="HAMAP" id="MF_02041">
    <property type="entry name" value="DusA_subfam"/>
    <property type="match status" value="1"/>
</dbReference>
<dbReference type="InterPro" id="IPR035587">
    <property type="entry name" value="DUS-like_FMN-bd"/>
</dbReference>
<dbReference type="GO" id="GO:0010181">
    <property type="term" value="F:FMN binding"/>
    <property type="evidence" value="ECO:0007669"/>
    <property type="project" value="UniProtKB-UniRule"/>
</dbReference>
<dbReference type="InterPro" id="IPR013785">
    <property type="entry name" value="Aldolase_TIM"/>
</dbReference>